<organism evidence="1 2">
    <name type="scientific">Paenibacillus ginsengarvi</name>
    <dbReference type="NCBI Taxonomy" id="400777"/>
    <lineage>
        <taxon>Bacteria</taxon>
        <taxon>Bacillati</taxon>
        <taxon>Bacillota</taxon>
        <taxon>Bacilli</taxon>
        <taxon>Bacillales</taxon>
        <taxon>Paenibacillaceae</taxon>
        <taxon>Paenibacillus</taxon>
    </lineage>
</organism>
<proteinExistence type="predicted"/>
<dbReference type="OrthoDB" id="9800780at2"/>
<dbReference type="Proteomes" id="UP000282311">
    <property type="component" value="Unassembled WGS sequence"/>
</dbReference>
<reference evidence="1 2" key="1">
    <citation type="journal article" date="2007" name="Int. J. Syst. Evol. Microbiol.">
        <title>Paenibacillus ginsengarvi sp. nov., isolated from soil from ginseng cultivation.</title>
        <authorList>
            <person name="Yoon M.H."/>
            <person name="Ten L.N."/>
            <person name="Im W.T."/>
        </authorList>
    </citation>
    <scope>NUCLEOTIDE SEQUENCE [LARGE SCALE GENOMIC DNA]</scope>
    <source>
        <strain evidence="1 2">KCTC 13059</strain>
    </source>
</reference>
<evidence type="ECO:0000313" key="1">
    <source>
        <dbReference type="EMBL" id="RKN85866.1"/>
    </source>
</evidence>
<dbReference type="RefSeq" id="WP_120746234.1">
    <property type="nucleotide sequence ID" value="NZ_RBAH01000003.1"/>
</dbReference>
<dbReference type="EMBL" id="RBAH01000003">
    <property type="protein sequence ID" value="RKN85866.1"/>
    <property type="molecule type" value="Genomic_DNA"/>
</dbReference>
<accession>A0A3B0CSI9</accession>
<sequence length="236" mass="27089">MLPPSIEITEGGQGKTYDIVGPGGNTEETRAGEVNVIKNPKLREVSFSSVFPAQYYPFVSQDFPVFVPMYYIEHIQRWKDAKYPIRFIFAGNYNSFTKSQDIKNRVDINIPASIESFTWSEQAGSPGDIEYKLNLKEYVFYSPRKVVSYINTDGETEQKLEPPKRPDERLRPDTYALKPGYRTYEALMEAGKRWYGTDAVWRELAAANGIPEHELLEPSDNRVIKLPKTFSKLKVN</sequence>
<dbReference type="AlphaFoldDB" id="A0A3B0CSI9"/>
<protein>
    <submittedName>
        <fullName evidence="1">Peptidoglycan-binding protein LysM</fullName>
    </submittedName>
</protein>
<evidence type="ECO:0000313" key="2">
    <source>
        <dbReference type="Proteomes" id="UP000282311"/>
    </source>
</evidence>
<comment type="caution">
    <text evidence="1">The sequence shown here is derived from an EMBL/GenBank/DDBJ whole genome shotgun (WGS) entry which is preliminary data.</text>
</comment>
<name>A0A3B0CSI9_9BACL</name>
<keyword evidence="2" id="KW-1185">Reference proteome</keyword>
<gene>
    <name evidence="1" type="ORF">D7M11_05900</name>
</gene>